<dbReference type="PANTHER" id="PTHR38795">
    <property type="entry name" value="DUF6604 DOMAIN-CONTAINING PROTEIN"/>
    <property type="match status" value="1"/>
</dbReference>
<feature type="region of interest" description="Disordered" evidence="1">
    <location>
        <begin position="399"/>
        <end position="419"/>
    </location>
</feature>
<protein>
    <recommendedName>
        <fullName evidence="2">DUF6604 domain-containing protein</fullName>
    </recommendedName>
</protein>
<keyword evidence="4" id="KW-1185">Reference proteome</keyword>
<organism evidence="3 4">
    <name type="scientific">Colletotrichum salicis</name>
    <dbReference type="NCBI Taxonomy" id="1209931"/>
    <lineage>
        <taxon>Eukaryota</taxon>
        <taxon>Fungi</taxon>
        <taxon>Dikarya</taxon>
        <taxon>Ascomycota</taxon>
        <taxon>Pezizomycotina</taxon>
        <taxon>Sordariomycetes</taxon>
        <taxon>Hypocreomycetidae</taxon>
        <taxon>Glomerellales</taxon>
        <taxon>Glomerellaceae</taxon>
        <taxon>Colletotrichum</taxon>
        <taxon>Colletotrichum acutatum species complex</taxon>
    </lineage>
</organism>
<evidence type="ECO:0000259" key="2">
    <source>
        <dbReference type="Pfam" id="PF20253"/>
    </source>
</evidence>
<feature type="region of interest" description="Disordered" evidence="1">
    <location>
        <begin position="146"/>
        <end position="170"/>
    </location>
</feature>
<comment type="caution">
    <text evidence="3">The sequence shown here is derived from an EMBL/GenBank/DDBJ whole genome shotgun (WGS) entry which is preliminary data.</text>
</comment>
<dbReference type="PANTHER" id="PTHR38795:SF1">
    <property type="entry name" value="DUF6604 DOMAIN-CONTAINING PROTEIN"/>
    <property type="match status" value="1"/>
</dbReference>
<evidence type="ECO:0000256" key="1">
    <source>
        <dbReference type="SAM" id="MobiDB-lite"/>
    </source>
</evidence>
<accession>A0A135S6Q9</accession>
<feature type="domain" description="DUF6604" evidence="2">
    <location>
        <begin position="16"/>
        <end position="250"/>
    </location>
</feature>
<evidence type="ECO:0000313" key="3">
    <source>
        <dbReference type="EMBL" id="KXH31612.1"/>
    </source>
</evidence>
<feature type="compositionally biased region" description="Acidic residues" evidence="1">
    <location>
        <begin position="146"/>
        <end position="156"/>
    </location>
</feature>
<sequence length="788" mass="88745">MSSGDSRDLRASYEAYKLATNCFLGWMVAQYRSAVPARGDDDLGPIKSTGDIVRIATALKESQTIVPLSIIGALGHAIDKRREVLEIYKALGAEDPSHKHFIKRLEETSDILTPLVTESKKLPTSEIPGIDTVTLNQFAALALEEGDTDTDDDDDAPILPTSSKLPTATHRRSAKGKVILRQPHAKLEVFLEDDEMCRVFEVAYLLHEAGKMRDQLMVFWAEAGKGMIPIPVAAWLTSTVFCLTNQLIADRFPLTSDEMEKTCNNVFDFLEAQPEIDNATDGQLNVVRFCDFRAFVNDWSSNRDQLGRGGNLYESHHDQIVIQRHPDIPHNHKTTDGKYDVEHFRGVLEILQNTRTYYEEFRPVERLELHNITESQQARSSEPVLDYLKNFHLDSLPSPSLEEHAASTESIEQTASTDSADNASTELVFGMDLLVTTFDAFRWPDGKLNKDVDARTRALDLAYDMGIVVDDSLKVLQNSLNYAHGATLLEEMRELLRGLSDYADESSSFYYRAPWTAGGHMGEMLFQAQYFGRYLAGSNSHTGLAAIPATLHLYNALRRSDFNLAEIPIMEEFCNLFKANVFQGDLHDKNFLSIYRRIVFGGTLNKTKSAIEWGNKECIVPPLMSTFFDQHGNHHKMSPKCLARFLGENNPTTKAQEGKIVKKAVSQPITAIMQRAKETVIAEFSGPVPVMRINYFAIFNLCIKVLENFSEIIDDSELKGSLKFSPPVELHAIRGVSMVDYVLEIVAEYSKTHRNRKKLPKLDWPTFAARAFNVVDKDATLEQFLWKI</sequence>
<gene>
    <name evidence="3" type="ORF">CSAL01_04609</name>
</gene>
<dbReference type="AlphaFoldDB" id="A0A135S6Q9"/>
<dbReference type="Proteomes" id="UP000070121">
    <property type="component" value="Unassembled WGS sequence"/>
</dbReference>
<reference evidence="3 4" key="1">
    <citation type="submission" date="2014-02" db="EMBL/GenBank/DDBJ databases">
        <title>The genome sequence of Colletotrichum salicis CBS 607.94.</title>
        <authorList>
            <person name="Baroncelli R."/>
            <person name="Thon M.R."/>
        </authorList>
    </citation>
    <scope>NUCLEOTIDE SEQUENCE [LARGE SCALE GENOMIC DNA]</scope>
    <source>
        <strain evidence="3 4">CBS 607.94</strain>
    </source>
</reference>
<dbReference type="InterPro" id="IPR046539">
    <property type="entry name" value="DUF6604"/>
</dbReference>
<feature type="compositionally biased region" description="Polar residues" evidence="1">
    <location>
        <begin position="407"/>
        <end position="419"/>
    </location>
</feature>
<dbReference type="Pfam" id="PF20253">
    <property type="entry name" value="DUF6604"/>
    <property type="match status" value="1"/>
</dbReference>
<name>A0A135S6Q9_9PEZI</name>
<dbReference type="OrthoDB" id="4821062at2759"/>
<evidence type="ECO:0000313" key="4">
    <source>
        <dbReference type="Proteomes" id="UP000070121"/>
    </source>
</evidence>
<proteinExistence type="predicted"/>
<dbReference type="EMBL" id="JFFI01002504">
    <property type="protein sequence ID" value="KXH31612.1"/>
    <property type="molecule type" value="Genomic_DNA"/>
</dbReference>